<feature type="compositionally biased region" description="Polar residues" evidence="1">
    <location>
        <begin position="108"/>
        <end position="119"/>
    </location>
</feature>
<feature type="region of interest" description="Disordered" evidence="1">
    <location>
        <begin position="1"/>
        <end position="135"/>
    </location>
</feature>
<keyword evidence="4" id="KW-1185">Reference proteome</keyword>
<proteinExistence type="predicted"/>
<organism evidence="3 4">
    <name type="scientific">Chaetoceros tenuissimus</name>
    <dbReference type="NCBI Taxonomy" id="426638"/>
    <lineage>
        <taxon>Eukaryota</taxon>
        <taxon>Sar</taxon>
        <taxon>Stramenopiles</taxon>
        <taxon>Ochrophyta</taxon>
        <taxon>Bacillariophyta</taxon>
        <taxon>Coscinodiscophyceae</taxon>
        <taxon>Chaetocerotophycidae</taxon>
        <taxon>Chaetocerotales</taxon>
        <taxon>Chaetocerotaceae</taxon>
        <taxon>Chaetoceros</taxon>
    </lineage>
</organism>
<dbReference type="SUPFAM" id="SSF55486">
    <property type="entry name" value="Metalloproteases ('zincins'), catalytic domain"/>
    <property type="match status" value="1"/>
</dbReference>
<feature type="compositionally biased region" description="Polar residues" evidence="1">
    <location>
        <begin position="15"/>
        <end position="28"/>
    </location>
</feature>
<dbReference type="InterPro" id="IPR008752">
    <property type="entry name" value="Peptidase_M11"/>
</dbReference>
<evidence type="ECO:0000313" key="4">
    <source>
        <dbReference type="Proteomes" id="UP001054902"/>
    </source>
</evidence>
<feature type="compositionally biased region" description="Basic and acidic residues" evidence="1">
    <location>
        <begin position="29"/>
        <end position="57"/>
    </location>
</feature>
<evidence type="ECO:0000313" key="3">
    <source>
        <dbReference type="EMBL" id="GFH59875.1"/>
    </source>
</evidence>
<accession>A0AAD3DBF2</accession>
<comment type="caution">
    <text evidence="3">The sequence shown here is derived from an EMBL/GenBank/DDBJ whole genome shotgun (WGS) entry which is preliminary data.</text>
</comment>
<dbReference type="AlphaFoldDB" id="A0AAD3DBF2"/>
<feature type="domain" description="Peptidase M11 gametolysin" evidence="2">
    <location>
        <begin position="533"/>
        <end position="689"/>
    </location>
</feature>
<reference evidence="3 4" key="1">
    <citation type="journal article" date="2021" name="Sci. Rep.">
        <title>The genome of the diatom Chaetoceros tenuissimus carries an ancient integrated fragment of an extant virus.</title>
        <authorList>
            <person name="Hongo Y."/>
            <person name="Kimura K."/>
            <person name="Takaki Y."/>
            <person name="Yoshida Y."/>
            <person name="Baba S."/>
            <person name="Kobayashi G."/>
            <person name="Nagasaki K."/>
            <person name="Hano T."/>
            <person name="Tomaru Y."/>
        </authorList>
    </citation>
    <scope>NUCLEOTIDE SEQUENCE [LARGE SCALE GENOMIC DNA]</scope>
    <source>
        <strain evidence="3 4">NIES-3715</strain>
    </source>
</reference>
<dbReference type="Proteomes" id="UP001054902">
    <property type="component" value="Unassembled WGS sequence"/>
</dbReference>
<name>A0AAD3DBF2_9STRA</name>
<dbReference type="EMBL" id="BLLK01000069">
    <property type="protein sequence ID" value="GFH59875.1"/>
    <property type="molecule type" value="Genomic_DNA"/>
</dbReference>
<gene>
    <name evidence="3" type="ORF">CTEN210_16352</name>
</gene>
<feature type="region of interest" description="Disordered" evidence="1">
    <location>
        <begin position="232"/>
        <end position="263"/>
    </location>
</feature>
<sequence>MNSDQAHGNIPPSPSGTSYQSSVNSVSTAEKEDKLGYEIETSPKRFESPVSIKRVESKQNTGIHDAIMKVQLDEKHENLEDNQKGHHGEYEDVHDDGPQFSERLRRPSYSQRLSISSRRPSVGGSRQRRSSIVQQKLKDTYQADLNYSPKSPEPSARFTSLGTSARRLLNLQMKADVSPPSPPISSIDSFHKRDDEINSAGAQPVRGLQRGLSSTARKNKMWTQKEKYKDSNLDIYGDDDQKPKKDHRASVDYGSVSSEHGKEHGWASQGLLSIIICFIRTWKAAVKANCPSVPQLLIGLTIVASYIGSFKLGTYHSNVEHVQEENYSLKNEMLSMTSEMKEMKTLVRKLHLEISDIYETNENFEEKFESVQLSFDGRSMQGESNVNKRVLDLSYNETEDLDCIIYEVKGVKESEEEEPPTFYHCVDELHESPPYLIEDLPEDMAKTVVSGETALVIGKQTITEDDSHGKVIHLQDTEPKLHSVDPAQHGRGRSLAAARTSGTRSLLMVRVTFLDNGTLRQPRTNEASLGQKIFSYTDVISRCSGDVLDIVPASGNNANNGVLTIKVNKNLSGLTWDVAETHVTAYLESLGIYSNTYDFVSYVMPSTVRFNGMAGLAYIGWYLSMFFDSYVENKFIFIHELAHNLGQDHSGLGDKVYGDKTGFLGQGDNYSTDVCFNGPKSWYFGWYADKQRSIDPSIEGFQGKMIGLDDYLSDEFDDSKADESLIVQITSKSQDDIYLMFNHNSGVTSGNKSIGNKLAVTTQKAERSKSWLLALLDTNNSEYRTSNWNGSGSDLVVKVCSISLETEPCNANVIAYIDSPALKLSCPSIVDTPLQDAPVNDPVCNENQWDKYVHKIKTKANGQKKIITKSCNWLKRLKGNKPAKAQFFCNRKGRGGNPKASEICCETCDF</sequence>
<evidence type="ECO:0000259" key="2">
    <source>
        <dbReference type="Pfam" id="PF05548"/>
    </source>
</evidence>
<protein>
    <recommendedName>
        <fullName evidence="2">Peptidase M11 gametolysin domain-containing protein</fullName>
    </recommendedName>
</protein>
<evidence type="ECO:0000256" key="1">
    <source>
        <dbReference type="SAM" id="MobiDB-lite"/>
    </source>
</evidence>
<feature type="compositionally biased region" description="Basic and acidic residues" evidence="1">
    <location>
        <begin position="71"/>
        <end position="105"/>
    </location>
</feature>
<dbReference type="Pfam" id="PF05548">
    <property type="entry name" value="Peptidase_M11"/>
    <property type="match status" value="1"/>
</dbReference>